<organism evidence="5 6">
    <name type="scientific">Gnomoniopsis smithogilvyi</name>
    <dbReference type="NCBI Taxonomy" id="1191159"/>
    <lineage>
        <taxon>Eukaryota</taxon>
        <taxon>Fungi</taxon>
        <taxon>Dikarya</taxon>
        <taxon>Ascomycota</taxon>
        <taxon>Pezizomycotina</taxon>
        <taxon>Sordariomycetes</taxon>
        <taxon>Sordariomycetidae</taxon>
        <taxon>Diaporthales</taxon>
        <taxon>Gnomoniaceae</taxon>
        <taxon>Gnomoniopsis</taxon>
    </lineage>
</organism>
<dbReference type="GO" id="GO:0016020">
    <property type="term" value="C:membrane"/>
    <property type="evidence" value="ECO:0007669"/>
    <property type="project" value="UniProtKB-SubCell"/>
</dbReference>
<dbReference type="Proteomes" id="UP001140453">
    <property type="component" value="Unassembled WGS sequence"/>
</dbReference>
<feature type="transmembrane region" description="Helical" evidence="3">
    <location>
        <begin position="216"/>
        <end position="234"/>
    </location>
</feature>
<keyword evidence="3" id="KW-0472">Membrane</keyword>
<gene>
    <name evidence="5" type="ORF">N0V93_006685</name>
</gene>
<keyword evidence="3" id="KW-1133">Transmembrane helix</keyword>
<feature type="transmembrane region" description="Helical" evidence="3">
    <location>
        <begin position="99"/>
        <end position="116"/>
    </location>
</feature>
<dbReference type="InterPro" id="IPR020846">
    <property type="entry name" value="MFS_dom"/>
</dbReference>
<keyword evidence="3" id="KW-0812">Transmembrane</keyword>
<dbReference type="Gene3D" id="1.20.1250.20">
    <property type="entry name" value="MFS general substrate transporter like domains"/>
    <property type="match status" value="1"/>
</dbReference>
<feature type="compositionally biased region" description="Low complexity" evidence="2">
    <location>
        <begin position="480"/>
        <end position="498"/>
    </location>
</feature>
<dbReference type="AlphaFoldDB" id="A0A9W8YQ66"/>
<dbReference type="GO" id="GO:0022857">
    <property type="term" value="F:transmembrane transporter activity"/>
    <property type="evidence" value="ECO:0007669"/>
    <property type="project" value="InterPro"/>
</dbReference>
<feature type="transmembrane region" description="Helical" evidence="3">
    <location>
        <begin position="333"/>
        <end position="352"/>
    </location>
</feature>
<evidence type="ECO:0000259" key="4">
    <source>
        <dbReference type="PROSITE" id="PS50850"/>
    </source>
</evidence>
<evidence type="ECO:0000313" key="6">
    <source>
        <dbReference type="Proteomes" id="UP001140453"/>
    </source>
</evidence>
<feature type="transmembrane region" description="Helical" evidence="3">
    <location>
        <begin position="155"/>
        <end position="174"/>
    </location>
</feature>
<feature type="transmembrane region" description="Helical" evidence="3">
    <location>
        <begin position="128"/>
        <end position="149"/>
    </location>
</feature>
<accession>A0A9W8YQ66</accession>
<sequence length="498" mass="54046">MTEPHDEKATAEPPVTRPEADGEYVGETKAPSLGHKIVNLLTWCPPRCRWDPENPPKFSMGLNILFGFSGAFTVANLYYNHPILNVLASDFGVPYEKVAQIPTAMQAGYAAGLLFLCPLGDSLPRRPFTLGLVFFTATMWIGLCVTTSFATFTGISFITAVTTVTPQIMLPLVGDLAPPERRASSLSIVVSGFMLGILVARVLSGTVTNYTSWRNIYWLALGLQYLIFTLLWLFMPDYPPTNPALRSLRSYLRMLWSIVEIFFAHPVLVQACLIGFFTSAPFTSFWTTLTFLLADPPYEYSSLIIGLFALIGIAAMCVTPLYGRIIIDRLTPLWSVILGESLAMVGICLGTYTGLFTVAGPILQAFLLDLGLQTSQIANRSSIYAIAPKARNRVNTAFMVFTFCGQLTGTAVGSSLYARGGWVVSGSYSVASIGGALLMCLLRGPWEERWIGWRGGWAVFQKKLPASSTDTSDKADDELGQPGSSPGQGASNGSTIGP</sequence>
<evidence type="ECO:0000313" key="5">
    <source>
        <dbReference type="EMBL" id="KAJ4389222.1"/>
    </source>
</evidence>
<feature type="transmembrane region" description="Helical" evidence="3">
    <location>
        <begin position="60"/>
        <end position="79"/>
    </location>
</feature>
<dbReference type="InterPro" id="IPR036259">
    <property type="entry name" value="MFS_trans_sf"/>
</dbReference>
<feature type="domain" description="Major facilitator superfamily (MFS) profile" evidence="4">
    <location>
        <begin position="59"/>
        <end position="447"/>
    </location>
</feature>
<evidence type="ECO:0000256" key="2">
    <source>
        <dbReference type="SAM" id="MobiDB-lite"/>
    </source>
</evidence>
<comment type="subcellular location">
    <subcellularLocation>
        <location evidence="1">Membrane</location>
        <topology evidence="1">Multi-pass membrane protein</topology>
    </subcellularLocation>
</comment>
<dbReference type="SUPFAM" id="SSF103473">
    <property type="entry name" value="MFS general substrate transporter"/>
    <property type="match status" value="1"/>
</dbReference>
<dbReference type="InterPro" id="IPR011701">
    <property type="entry name" value="MFS"/>
</dbReference>
<feature type="region of interest" description="Disordered" evidence="2">
    <location>
        <begin position="467"/>
        <end position="498"/>
    </location>
</feature>
<dbReference type="OrthoDB" id="2105912at2759"/>
<feature type="transmembrane region" description="Helical" evidence="3">
    <location>
        <begin position="255"/>
        <end position="280"/>
    </location>
</feature>
<name>A0A9W8YQ66_9PEZI</name>
<reference evidence="5" key="1">
    <citation type="submission" date="2022-10" db="EMBL/GenBank/DDBJ databases">
        <title>Tapping the CABI collections for fungal endophytes: first genome assemblies for Collariella, Neodidymelliopsis, Ascochyta clinopodiicola, Didymella pomorum, Didymosphaeria variabile, Neocosmospora piperis and Neocucurbitaria cava.</title>
        <authorList>
            <person name="Hill R."/>
        </authorList>
    </citation>
    <scope>NUCLEOTIDE SEQUENCE</scope>
    <source>
        <strain evidence="5">IMI 355082</strain>
    </source>
</reference>
<evidence type="ECO:0000256" key="1">
    <source>
        <dbReference type="ARBA" id="ARBA00004141"/>
    </source>
</evidence>
<dbReference type="PROSITE" id="PS50850">
    <property type="entry name" value="MFS"/>
    <property type="match status" value="1"/>
</dbReference>
<dbReference type="PANTHER" id="PTHR42910">
    <property type="entry name" value="TRANSPORTER SCO4007-RELATED"/>
    <property type="match status" value="1"/>
</dbReference>
<keyword evidence="6" id="KW-1185">Reference proteome</keyword>
<comment type="caution">
    <text evidence="5">The sequence shown here is derived from an EMBL/GenBank/DDBJ whole genome shotgun (WGS) entry which is preliminary data.</text>
</comment>
<feature type="transmembrane region" description="Helical" evidence="3">
    <location>
        <begin position="300"/>
        <end position="321"/>
    </location>
</feature>
<dbReference type="PANTHER" id="PTHR42910:SF1">
    <property type="entry name" value="MAJOR FACILITATOR SUPERFAMILY (MFS) PROFILE DOMAIN-CONTAINING PROTEIN"/>
    <property type="match status" value="1"/>
</dbReference>
<dbReference type="EMBL" id="JAPEVB010000004">
    <property type="protein sequence ID" value="KAJ4389222.1"/>
    <property type="molecule type" value="Genomic_DNA"/>
</dbReference>
<feature type="region of interest" description="Disordered" evidence="2">
    <location>
        <begin position="1"/>
        <end position="26"/>
    </location>
</feature>
<feature type="compositionally biased region" description="Basic and acidic residues" evidence="2">
    <location>
        <begin position="1"/>
        <end position="10"/>
    </location>
</feature>
<dbReference type="CDD" id="cd17324">
    <property type="entry name" value="MFS_NepI_like"/>
    <property type="match status" value="1"/>
</dbReference>
<protein>
    <recommendedName>
        <fullName evidence="4">Major facilitator superfamily (MFS) profile domain-containing protein</fullName>
    </recommendedName>
</protein>
<dbReference type="Pfam" id="PF07690">
    <property type="entry name" value="MFS_1"/>
    <property type="match status" value="1"/>
</dbReference>
<proteinExistence type="predicted"/>
<evidence type="ECO:0000256" key="3">
    <source>
        <dbReference type="SAM" id="Phobius"/>
    </source>
</evidence>
<feature type="transmembrane region" description="Helical" evidence="3">
    <location>
        <begin position="186"/>
        <end position="204"/>
    </location>
</feature>